<keyword evidence="1" id="KW-0472">Membrane</keyword>
<sequence>MFNSKRPSLEELPTTAQLLKSTAIAAVSAVAILVAVVLPAEYNIDPTGFGRSLDLAEMGEIKQQLAEEAAQDHSSLLDDLFSVFVSSAAVQEAQAEE</sequence>
<dbReference type="Proteomes" id="UP000054935">
    <property type="component" value="Unassembled WGS sequence"/>
</dbReference>
<dbReference type="AlphaFoldDB" id="A0A0P1GGB2"/>
<protein>
    <recommendedName>
        <fullName evidence="4">Transmembrane protein</fullName>
    </recommendedName>
</protein>
<accession>A0A0P1GGB2</accession>
<dbReference type="EMBL" id="CYSE01000006">
    <property type="protein sequence ID" value="CUH80642.1"/>
    <property type="molecule type" value="Genomic_DNA"/>
</dbReference>
<dbReference type="STRING" id="441103.TRN7648_03071"/>
<evidence type="ECO:0000256" key="1">
    <source>
        <dbReference type="SAM" id="Phobius"/>
    </source>
</evidence>
<proteinExistence type="predicted"/>
<reference evidence="2 3" key="1">
    <citation type="submission" date="2015-09" db="EMBL/GenBank/DDBJ databases">
        <authorList>
            <consortium name="Swine Surveillance"/>
        </authorList>
    </citation>
    <scope>NUCLEOTIDE SEQUENCE [LARGE SCALE GENOMIC DNA]</scope>
    <source>
        <strain evidence="2 3">CECT 7648</strain>
    </source>
</reference>
<organism evidence="2 3">
    <name type="scientific">Tropicibacter naphthalenivorans</name>
    <dbReference type="NCBI Taxonomy" id="441103"/>
    <lineage>
        <taxon>Bacteria</taxon>
        <taxon>Pseudomonadati</taxon>
        <taxon>Pseudomonadota</taxon>
        <taxon>Alphaproteobacteria</taxon>
        <taxon>Rhodobacterales</taxon>
        <taxon>Roseobacteraceae</taxon>
        <taxon>Tropicibacter</taxon>
    </lineage>
</organism>
<feature type="transmembrane region" description="Helical" evidence="1">
    <location>
        <begin position="21"/>
        <end position="40"/>
    </location>
</feature>
<keyword evidence="1" id="KW-0812">Transmembrane</keyword>
<evidence type="ECO:0000313" key="2">
    <source>
        <dbReference type="EMBL" id="CUH80642.1"/>
    </source>
</evidence>
<gene>
    <name evidence="2" type="ORF">TRN7648_03071</name>
</gene>
<name>A0A0P1GGB2_9RHOB</name>
<dbReference type="RefSeq" id="WP_306345510.1">
    <property type="nucleotide sequence ID" value="NZ_CYSE01000006.1"/>
</dbReference>
<keyword evidence="1" id="KW-1133">Transmembrane helix</keyword>
<evidence type="ECO:0000313" key="3">
    <source>
        <dbReference type="Proteomes" id="UP000054935"/>
    </source>
</evidence>
<keyword evidence="3" id="KW-1185">Reference proteome</keyword>
<evidence type="ECO:0008006" key="4">
    <source>
        <dbReference type="Google" id="ProtNLM"/>
    </source>
</evidence>